<dbReference type="Proteomes" id="UP001221413">
    <property type="component" value="Unassembled WGS sequence"/>
</dbReference>
<dbReference type="AlphaFoldDB" id="A0AAD6IY80"/>
<evidence type="ECO:0000256" key="1">
    <source>
        <dbReference type="SAM" id="MobiDB-lite"/>
    </source>
</evidence>
<keyword evidence="2" id="KW-0472">Membrane</keyword>
<comment type="caution">
    <text evidence="3">The sequence shown here is derived from an EMBL/GenBank/DDBJ whole genome shotgun (WGS) entry which is preliminary data.</text>
</comment>
<evidence type="ECO:0000256" key="2">
    <source>
        <dbReference type="SAM" id="Phobius"/>
    </source>
</evidence>
<keyword evidence="4" id="KW-1185">Reference proteome</keyword>
<organism evidence="3 4">
    <name type="scientific">Drechslerella dactyloides</name>
    <name type="common">Nematode-trapping fungus</name>
    <name type="synonym">Arthrobotrys dactyloides</name>
    <dbReference type="NCBI Taxonomy" id="74499"/>
    <lineage>
        <taxon>Eukaryota</taxon>
        <taxon>Fungi</taxon>
        <taxon>Dikarya</taxon>
        <taxon>Ascomycota</taxon>
        <taxon>Pezizomycotina</taxon>
        <taxon>Orbiliomycetes</taxon>
        <taxon>Orbiliales</taxon>
        <taxon>Orbiliaceae</taxon>
        <taxon>Drechslerella</taxon>
    </lineage>
</organism>
<sequence>MESRSSARIQPCACACPTCGAPHAHAAPAPVISPPDDTPELTEPSDQFHPKRVLRIFLAMGIVFQAGIICFFGVLFAVYIYQPYYQSTFILELARLVTILYLFLFLYPAVIWFLSIYYNKPIPRKKTFLICELIRAVPALLLSLGFIYFLLIAFISSLNYTIVYWPGIGIFILWVVSTIPAAFISGVALWSLVWLWFYFIKARREELQKLLGIGKKQEDEDPKGKAPERRPASRSIGRDDLESGEETPLLVDHAQMV</sequence>
<accession>A0AAD6IY80</accession>
<gene>
    <name evidence="3" type="ORF">Dda_6834</name>
</gene>
<dbReference type="InterPro" id="IPR036259">
    <property type="entry name" value="MFS_trans_sf"/>
</dbReference>
<dbReference type="EMBL" id="JAQGDS010000008">
    <property type="protein sequence ID" value="KAJ6258781.1"/>
    <property type="molecule type" value="Genomic_DNA"/>
</dbReference>
<proteinExistence type="predicted"/>
<reference evidence="3" key="1">
    <citation type="submission" date="2023-01" db="EMBL/GenBank/DDBJ databases">
        <title>The chitinases involved in constricting ring structure development in the nematode-trapping fungus Drechslerella dactyloides.</title>
        <authorList>
            <person name="Wang R."/>
            <person name="Zhang L."/>
            <person name="Tang P."/>
            <person name="Li S."/>
            <person name="Liang L."/>
        </authorList>
    </citation>
    <scope>NUCLEOTIDE SEQUENCE</scope>
    <source>
        <strain evidence="3">YMF1.00031</strain>
    </source>
</reference>
<evidence type="ECO:0000313" key="4">
    <source>
        <dbReference type="Proteomes" id="UP001221413"/>
    </source>
</evidence>
<name>A0AAD6IY80_DREDA</name>
<feature type="transmembrane region" description="Helical" evidence="2">
    <location>
        <begin position="171"/>
        <end position="199"/>
    </location>
</feature>
<feature type="region of interest" description="Disordered" evidence="1">
    <location>
        <begin position="216"/>
        <end position="257"/>
    </location>
</feature>
<feature type="transmembrane region" description="Helical" evidence="2">
    <location>
        <begin position="139"/>
        <end position="165"/>
    </location>
</feature>
<feature type="compositionally biased region" description="Basic and acidic residues" evidence="1">
    <location>
        <begin position="216"/>
        <end position="241"/>
    </location>
</feature>
<keyword evidence="2" id="KW-1133">Transmembrane helix</keyword>
<keyword evidence="2" id="KW-0812">Transmembrane</keyword>
<feature type="transmembrane region" description="Helical" evidence="2">
    <location>
        <begin position="56"/>
        <end position="81"/>
    </location>
</feature>
<dbReference type="SUPFAM" id="SSF103473">
    <property type="entry name" value="MFS general substrate transporter"/>
    <property type="match status" value="1"/>
</dbReference>
<protein>
    <submittedName>
        <fullName evidence="3">Uncharacterized protein</fullName>
    </submittedName>
</protein>
<evidence type="ECO:0000313" key="3">
    <source>
        <dbReference type="EMBL" id="KAJ6258781.1"/>
    </source>
</evidence>
<feature type="transmembrane region" description="Helical" evidence="2">
    <location>
        <begin position="93"/>
        <end position="118"/>
    </location>
</feature>